<accession>X1MI00</accession>
<dbReference type="AlphaFoldDB" id="X1MI00"/>
<sequence length="41" mass="4834">MLIVGSISNIEEQRDIRAIAEIFIIGERFRYLALQQKNKKK</sequence>
<name>X1MI00_9ZZZZ</name>
<organism evidence="1">
    <name type="scientific">marine sediment metagenome</name>
    <dbReference type="NCBI Taxonomy" id="412755"/>
    <lineage>
        <taxon>unclassified sequences</taxon>
        <taxon>metagenomes</taxon>
        <taxon>ecological metagenomes</taxon>
    </lineage>
</organism>
<comment type="caution">
    <text evidence="1">The sequence shown here is derived from an EMBL/GenBank/DDBJ whole genome shotgun (WGS) entry which is preliminary data.</text>
</comment>
<evidence type="ECO:0000313" key="1">
    <source>
        <dbReference type="EMBL" id="GAI05954.1"/>
    </source>
</evidence>
<gene>
    <name evidence="1" type="ORF">S06H3_23286</name>
</gene>
<proteinExistence type="predicted"/>
<dbReference type="EMBL" id="BARV01012628">
    <property type="protein sequence ID" value="GAI05954.1"/>
    <property type="molecule type" value="Genomic_DNA"/>
</dbReference>
<reference evidence="1" key="1">
    <citation type="journal article" date="2014" name="Front. Microbiol.">
        <title>High frequency of phylogenetically diverse reductive dehalogenase-homologous genes in deep subseafloor sedimentary metagenomes.</title>
        <authorList>
            <person name="Kawai M."/>
            <person name="Futagami T."/>
            <person name="Toyoda A."/>
            <person name="Takaki Y."/>
            <person name="Nishi S."/>
            <person name="Hori S."/>
            <person name="Arai W."/>
            <person name="Tsubouchi T."/>
            <person name="Morono Y."/>
            <person name="Uchiyama I."/>
            <person name="Ito T."/>
            <person name="Fujiyama A."/>
            <person name="Inagaki F."/>
            <person name="Takami H."/>
        </authorList>
    </citation>
    <scope>NUCLEOTIDE SEQUENCE</scope>
    <source>
        <strain evidence="1">Expedition CK06-06</strain>
    </source>
</reference>
<protein>
    <submittedName>
        <fullName evidence="1">Uncharacterized protein</fullName>
    </submittedName>
</protein>